<evidence type="ECO:0000256" key="1">
    <source>
        <dbReference type="ARBA" id="ARBA00001947"/>
    </source>
</evidence>
<evidence type="ECO:0000256" key="6">
    <source>
        <dbReference type="ARBA" id="ARBA00011883"/>
    </source>
</evidence>
<dbReference type="SUPFAM" id="SSF52096">
    <property type="entry name" value="ClpP/crotonase"/>
    <property type="match status" value="2"/>
</dbReference>
<evidence type="ECO:0000259" key="20">
    <source>
        <dbReference type="PROSITE" id="PS50989"/>
    </source>
</evidence>
<comment type="similarity">
    <text evidence="4">In the N-terminal section; belongs to the AccD/PCCB family.</text>
</comment>
<feature type="domain" description="CoA carboxyltransferase C-terminal" evidence="20">
    <location>
        <begin position="318"/>
        <end position="588"/>
    </location>
</feature>
<evidence type="ECO:0000256" key="5">
    <source>
        <dbReference type="ARBA" id="ARBA00011664"/>
    </source>
</evidence>
<keyword evidence="11" id="KW-0479">Metal-binding</keyword>
<dbReference type="PANTHER" id="PTHR42995">
    <property type="entry name" value="ACETYL-COENZYME A CARBOXYLASE CARBOXYL TRANSFERASE SUBUNIT BETA, CHLOROPLASTIC"/>
    <property type="match status" value="1"/>
</dbReference>
<dbReference type="PROSITE" id="PS50989">
    <property type="entry name" value="COA_CT_CTER"/>
    <property type="match status" value="1"/>
</dbReference>
<dbReference type="GO" id="GO:0003989">
    <property type="term" value="F:acetyl-CoA carboxylase activity"/>
    <property type="evidence" value="ECO:0007669"/>
    <property type="project" value="InterPro"/>
</dbReference>
<keyword evidence="15" id="KW-0275">Fatty acid biosynthesis</keyword>
<dbReference type="InterPro" id="IPR034733">
    <property type="entry name" value="AcCoA_carboxyl_beta"/>
</dbReference>
<dbReference type="PROSITE" id="PS50980">
    <property type="entry name" value="COA_CT_NTER"/>
    <property type="match status" value="1"/>
</dbReference>
<keyword evidence="11" id="KW-0863">Zinc-finger</keyword>
<feature type="compositionally biased region" description="Low complexity" evidence="18">
    <location>
        <begin position="271"/>
        <end position="319"/>
    </location>
</feature>
<dbReference type="OrthoDB" id="9772975at2"/>
<evidence type="ECO:0000259" key="19">
    <source>
        <dbReference type="PROSITE" id="PS50980"/>
    </source>
</evidence>
<organism evidence="21 22">
    <name type="scientific">Streptomyces violaceusniger</name>
    <dbReference type="NCBI Taxonomy" id="68280"/>
    <lineage>
        <taxon>Bacteria</taxon>
        <taxon>Bacillati</taxon>
        <taxon>Actinomycetota</taxon>
        <taxon>Actinomycetes</taxon>
        <taxon>Kitasatosporales</taxon>
        <taxon>Streptomycetaceae</taxon>
        <taxon>Streptomyces</taxon>
        <taxon>Streptomyces violaceusniger group</taxon>
    </lineage>
</organism>
<evidence type="ECO:0000256" key="18">
    <source>
        <dbReference type="SAM" id="MobiDB-lite"/>
    </source>
</evidence>
<feature type="compositionally biased region" description="Pro residues" evidence="18">
    <location>
        <begin position="247"/>
        <end position="259"/>
    </location>
</feature>
<dbReference type="InterPro" id="IPR011763">
    <property type="entry name" value="COA_CT_C"/>
</dbReference>
<evidence type="ECO:0000256" key="7">
    <source>
        <dbReference type="ARBA" id="ARBA00018312"/>
    </source>
</evidence>
<proteinExistence type="inferred from homology"/>
<feature type="domain" description="CoA carboxyltransferase N-terminal" evidence="19">
    <location>
        <begin position="1"/>
        <end position="254"/>
    </location>
</feature>
<feature type="compositionally biased region" description="Basic and acidic residues" evidence="18">
    <location>
        <begin position="404"/>
        <end position="413"/>
    </location>
</feature>
<keyword evidence="11" id="KW-0862">Zinc</keyword>
<evidence type="ECO:0000256" key="11">
    <source>
        <dbReference type="ARBA" id="ARBA00022771"/>
    </source>
</evidence>
<evidence type="ECO:0000256" key="15">
    <source>
        <dbReference type="ARBA" id="ARBA00023160"/>
    </source>
</evidence>
<evidence type="ECO:0000256" key="8">
    <source>
        <dbReference type="ARBA" id="ARBA00022516"/>
    </source>
</evidence>
<evidence type="ECO:0000256" key="13">
    <source>
        <dbReference type="ARBA" id="ARBA00022840"/>
    </source>
</evidence>
<dbReference type="GO" id="GO:0009317">
    <property type="term" value="C:acetyl-CoA carboxylase complex"/>
    <property type="evidence" value="ECO:0007669"/>
    <property type="project" value="InterPro"/>
</dbReference>
<dbReference type="Pfam" id="PF01039">
    <property type="entry name" value="Carboxyl_trans"/>
    <property type="match status" value="1"/>
</dbReference>
<dbReference type="RefSeq" id="WP_059146923.1">
    <property type="nucleotide sequence ID" value="NZ_LLZJ01000378.1"/>
</dbReference>
<dbReference type="InterPro" id="IPR001095">
    <property type="entry name" value="Acetyl_CoA_COase_a_su"/>
</dbReference>
<evidence type="ECO:0000256" key="12">
    <source>
        <dbReference type="ARBA" id="ARBA00022832"/>
    </source>
</evidence>
<dbReference type="GO" id="GO:2001295">
    <property type="term" value="P:malonyl-CoA biosynthetic process"/>
    <property type="evidence" value="ECO:0007669"/>
    <property type="project" value="TreeGrafter"/>
</dbReference>
<dbReference type="InterPro" id="IPR029045">
    <property type="entry name" value="ClpP/crotonase-like_dom_sf"/>
</dbReference>
<dbReference type="GO" id="GO:0006633">
    <property type="term" value="P:fatty acid biosynthetic process"/>
    <property type="evidence" value="ECO:0007669"/>
    <property type="project" value="UniProtKB-KW"/>
</dbReference>
<evidence type="ECO:0000256" key="16">
    <source>
        <dbReference type="ARBA" id="ARBA00025280"/>
    </source>
</evidence>
<reference evidence="22" key="1">
    <citation type="submission" date="2015-10" db="EMBL/GenBank/DDBJ databases">
        <authorList>
            <person name="Ju K.-S."/>
            <person name="Doroghazi J.R."/>
            <person name="Metcalf W.W."/>
        </authorList>
    </citation>
    <scope>NUCLEOTIDE SEQUENCE [LARGE SCALE GENOMIC DNA]</scope>
    <source>
        <strain evidence="22">NRRL F-8817</strain>
    </source>
</reference>
<dbReference type="InterPro" id="IPR011762">
    <property type="entry name" value="COA_CT_N"/>
</dbReference>
<gene>
    <name evidence="21" type="ORF">ADL28_30140</name>
</gene>
<feature type="region of interest" description="Disordered" evidence="18">
    <location>
        <begin position="247"/>
        <end position="353"/>
    </location>
</feature>
<comment type="subunit">
    <text evidence="5">Acetyl-CoA carboxylase is a heterotetramer composed of biotin carboxyl carrier protein (AccB), biotin carboxylase (AccC) and two subunits of ACCase subunit beta/alpha.</text>
</comment>
<protein>
    <recommendedName>
        <fullName evidence="7">Acetyl-coenzyme A carboxylase carboxyl transferase subunits beta/alpha</fullName>
        <ecNumber evidence="6">2.1.3.15</ecNumber>
    </recommendedName>
</protein>
<evidence type="ECO:0000313" key="22">
    <source>
        <dbReference type="Proteomes" id="UP000053413"/>
    </source>
</evidence>
<feature type="region of interest" description="Disordered" evidence="18">
    <location>
        <begin position="400"/>
        <end position="420"/>
    </location>
</feature>
<dbReference type="Gene3D" id="3.90.226.10">
    <property type="entry name" value="2-enoyl-CoA Hydratase, Chain A, domain 1"/>
    <property type="match status" value="2"/>
</dbReference>
<dbReference type="GO" id="GO:0016743">
    <property type="term" value="F:carboxyl- or carbamoyltransferase activity"/>
    <property type="evidence" value="ECO:0007669"/>
    <property type="project" value="InterPro"/>
</dbReference>
<dbReference type="AlphaFoldDB" id="A0A0X3VU53"/>
<comment type="cofactor">
    <cofactor evidence="1">
        <name>Zn(2+)</name>
        <dbReference type="ChEBI" id="CHEBI:29105"/>
    </cofactor>
</comment>
<keyword evidence="14" id="KW-0443">Lipid metabolism</keyword>
<dbReference type="Proteomes" id="UP000053413">
    <property type="component" value="Unassembled WGS sequence"/>
</dbReference>
<dbReference type="PANTHER" id="PTHR42995:SF5">
    <property type="entry name" value="ACETYL-COENZYME A CARBOXYLASE CARBOXYL TRANSFERASE SUBUNIT BETA, CHLOROPLASTIC"/>
    <property type="match status" value="1"/>
</dbReference>
<comment type="catalytic activity">
    <reaction evidence="17">
        <text>N(6)-carboxybiotinyl-L-lysyl-[protein] + acetyl-CoA = N(6)-biotinyl-L-lysyl-[protein] + malonyl-CoA</text>
        <dbReference type="Rhea" id="RHEA:54728"/>
        <dbReference type="Rhea" id="RHEA-COMP:10505"/>
        <dbReference type="Rhea" id="RHEA-COMP:10506"/>
        <dbReference type="ChEBI" id="CHEBI:57288"/>
        <dbReference type="ChEBI" id="CHEBI:57384"/>
        <dbReference type="ChEBI" id="CHEBI:83144"/>
        <dbReference type="ChEBI" id="CHEBI:83145"/>
        <dbReference type="EC" id="2.1.3.15"/>
    </reaction>
</comment>
<evidence type="ECO:0000256" key="2">
    <source>
        <dbReference type="ARBA" id="ARBA00004496"/>
    </source>
</evidence>
<dbReference type="GO" id="GO:0008270">
    <property type="term" value="F:zinc ion binding"/>
    <property type="evidence" value="ECO:0007669"/>
    <property type="project" value="UniProtKB-KW"/>
</dbReference>
<evidence type="ECO:0000256" key="9">
    <source>
        <dbReference type="ARBA" id="ARBA00022679"/>
    </source>
</evidence>
<sequence>MTATNSSGGSGGSGASRGAARASARELIEAIVDPGSWHGWDEPVAITTDDPDYRADLERARERTGLDESVITGEGRIEGRRVALVACEFRFLAGSIGVTAGERLVRAVERATAERLPLLAAPASGGTRMQEGTVAFLQMVKVAAAITDHKAAGLPYLVHLRHPTTGGVLASWGSLGHVTAAEPGALIGFMGPRVHEALYGEEFPPGVQNAENLMNHGLIDAVLPLSRLSGVAARVLRVLCAGDTAPAPAPAPAAGPVPGQPGDAGGASTEPTRGPGAPGGARAAADAAAPRASADAWGAPGPAAEAKPGAPGSAPGGTPETERADAASDSTGPEAVVPSAEVSIRASRRPERPGVRDLLRVAAEDVSPLSGTGAGEHDPGLLLALARVGGTPCVVLGHNRRSARKGDTAEGPREGQALGPAGLRTARRGMHIAAEIGLPLLTVIDTAGAALSREAEEGGLAAEIARCLADMVTLPAPTLCLLLGQGAGGAALALLPADRVVAARHAWLSPLPPEGASAILHRTTERAYEVAARQGVRSADLLAQGIVDRVVEEDVSGSGGGSRAGDASRAPDAFLSRLGHLLGAELAALRAQDPDERLAARRVRHRRIGLPR</sequence>
<comment type="subcellular location">
    <subcellularLocation>
        <location evidence="2">Cytoplasm</location>
    </subcellularLocation>
</comment>
<evidence type="ECO:0000256" key="4">
    <source>
        <dbReference type="ARBA" id="ARBA00010284"/>
    </source>
</evidence>
<evidence type="ECO:0000256" key="17">
    <source>
        <dbReference type="ARBA" id="ARBA00049152"/>
    </source>
</evidence>
<dbReference type="InterPro" id="IPR000438">
    <property type="entry name" value="Acetyl_CoA_COase_Trfase_b_su"/>
</dbReference>
<name>A0A0X3VU53_STRVO</name>
<comment type="caution">
    <text evidence="21">The sequence shown here is derived from an EMBL/GenBank/DDBJ whole genome shotgun (WGS) entry which is preliminary data.</text>
</comment>
<dbReference type="GO" id="GO:0005524">
    <property type="term" value="F:ATP binding"/>
    <property type="evidence" value="ECO:0007669"/>
    <property type="project" value="UniProtKB-KW"/>
</dbReference>
<evidence type="ECO:0000256" key="14">
    <source>
        <dbReference type="ARBA" id="ARBA00023098"/>
    </source>
</evidence>
<dbReference type="EMBL" id="LLZJ01000378">
    <property type="protein sequence ID" value="KUL48191.1"/>
    <property type="molecule type" value="Genomic_DNA"/>
</dbReference>
<comment type="similarity">
    <text evidence="3">In the C-terminal section; belongs to the AccA family.</text>
</comment>
<dbReference type="EC" id="2.1.3.15" evidence="6"/>
<comment type="function">
    <text evidence="16">Component of the acetyl coenzyme A carboxylase (ACC) complex. Biotin carboxylase (BC) catalyzes the carboxylation of biotin on its carrier protein (BCCP) and then the CO(2) group is transferred by the transcarboxylase to acetyl-CoA to form malonyl-CoA.</text>
</comment>
<dbReference type="PRINTS" id="PR01070">
    <property type="entry name" value="ACCCTRFRASEB"/>
</dbReference>
<accession>A0A0X3VU53</accession>
<keyword evidence="8" id="KW-0444">Lipid biosynthesis</keyword>
<evidence type="ECO:0000313" key="21">
    <source>
        <dbReference type="EMBL" id="KUL48191.1"/>
    </source>
</evidence>
<keyword evidence="12" id="KW-0276">Fatty acid metabolism</keyword>
<dbReference type="Pfam" id="PF03255">
    <property type="entry name" value="ACCA"/>
    <property type="match status" value="1"/>
</dbReference>
<evidence type="ECO:0000256" key="10">
    <source>
        <dbReference type="ARBA" id="ARBA00022741"/>
    </source>
</evidence>
<keyword evidence="9 21" id="KW-0808">Transferase</keyword>
<keyword evidence="10" id="KW-0547">Nucleotide-binding</keyword>
<keyword evidence="13" id="KW-0067">ATP-binding</keyword>
<evidence type="ECO:0000256" key="3">
    <source>
        <dbReference type="ARBA" id="ARBA00006276"/>
    </source>
</evidence>